<comment type="subcellular location">
    <subcellularLocation>
        <location evidence="1">Cytoplasm</location>
        <location evidence="1">Cytosol</location>
    </subcellularLocation>
</comment>
<dbReference type="PANTHER" id="PTHR10233:SF14">
    <property type="entry name" value="TRANSLATION INITIATION FACTOR EIF-2B SUBUNIT DELTA"/>
    <property type="match status" value="1"/>
</dbReference>
<evidence type="ECO:0000256" key="7">
    <source>
        <dbReference type="ARBA" id="ARBA00044356"/>
    </source>
</evidence>
<keyword evidence="11" id="KW-1185">Reference proteome</keyword>
<dbReference type="InterPro" id="IPR042529">
    <property type="entry name" value="IF_2B-like_C"/>
</dbReference>
<proteinExistence type="inferred from homology"/>
<dbReference type="AlphaFoldDB" id="A0A914C7M0"/>
<dbReference type="InterPro" id="IPR037171">
    <property type="entry name" value="NagB/RpiA_transferase-like"/>
</dbReference>
<evidence type="ECO:0000256" key="6">
    <source>
        <dbReference type="ARBA" id="ARBA00044147"/>
    </source>
</evidence>
<dbReference type="PANTHER" id="PTHR10233">
    <property type="entry name" value="TRANSLATION INITIATION FACTOR EIF-2B"/>
    <property type="match status" value="1"/>
</dbReference>
<evidence type="ECO:0000256" key="4">
    <source>
        <dbReference type="ARBA" id="ARBA00022540"/>
    </source>
</evidence>
<dbReference type="Gene3D" id="3.40.50.10470">
    <property type="entry name" value="Translation initiation factor eif-2b, domain 2"/>
    <property type="match status" value="1"/>
</dbReference>
<organism evidence="11 12">
    <name type="scientific">Acrobeloides nanus</name>
    <dbReference type="NCBI Taxonomy" id="290746"/>
    <lineage>
        <taxon>Eukaryota</taxon>
        <taxon>Metazoa</taxon>
        <taxon>Ecdysozoa</taxon>
        <taxon>Nematoda</taxon>
        <taxon>Chromadorea</taxon>
        <taxon>Rhabditida</taxon>
        <taxon>Tylenchina</taxon>
        <taxon>Cephalobomorpha</taxon>
        <taxon>Cephaloboidea</taxon>
        <taxon>Cephalobidae</taxon>
        <taxon>Acrobeloides</taxon>
    </lineage>
</organism>
<feature type="compositionally biased region" description="Basic and acidic residues" evidence="10">
    <location>
        <begin position="126"/>
        <end position="150"/>
    </location>
</feature>
<protein>
    <recommendedName>
        <fullName evidence="6">Translation initiation factor eIF2B subunit delta</fullName>
    </recommendedName>
    <alternativeName>
        <fullName evidence="7">eIF2B GDP-GTP exchange factor subunit delta</fullName>
    </alternativeName>
</protein>
<keyword evidence="4" id="KW-0396">Initiation factor</keyword>
<feature type="region of interest" description="Disordered" evidence="10">
    <location>
        <begin position="1"/>
        <end position="186"/>
    </location>
</feature>
<comment type="similarity">
    <text evidence="2 9">Belongs to the eIF-2B alpha/beta/delta subunits family.</text>
</comment>
<feature type="compositionally biased region" description="Basic and acidic residues" evidence="10">
    <location>
        <begin position="46"/>
        <end position="60"/>
    </location>
</feature>
<evidence type="ECO:0000256" key="10">
    <source>
        <dbReference type="SAM" id="MobiDB-lite"/>
    </source>
</evidence>
<feature type="compositionally biased region" description="Basic and acidic residues" evidence="10">
    <location>
        <begin position="77"/>
        <end position="105"/>
    </location>
</feature>
<comment type="subunit">
    <text evidence="8">Component of the translation initiation factor 2B (eIF2B) complex which is a heterodecamer of two sets of five different subunits: alpha, beta, gamma, delta and epsilon. Subunits alpha, beta and delta comprise a regulatory subcomplex and subunits epsilon and gamma comprise a catalytic subcomplex. Within the complex, the hexameric regulatory complex resides at the center, with the two heterodimeric catalytic subcomplexes bound on opposite sides.</text>
</comment>
<evidence type="ECO:0000256" key="1">
    <source>
        <dbReference type="ARBA" id="ARBA00004514"/>
    </source>
</evidence>
<evidence type="ECO:0000256" key="9">
    <source>
        <dbReference type="RuleBase" id="RU003814"/>
    </source>
</evidence>
<dbReference type="WBParaSite" id="ACRNAN_Path_508.g1929.t1">
    <property type="protein sequence ID" value="ACRNAN_Path_508.g1929.t1"/>
    <property type="gene ID" value="ACRNAN_Path_508.g1929"/>
</dbReference>
<dbReference type="InterPro" id="IPR000649">
    <property type="entry name" value="IF-2B-related"/>
</dbReference>
<dbReference type="Pfam" id="PF01008">
    <property type="entry name" value="IF-2B"/>
    <property type="match status" value="1"/>
</dbReference>
<evidence type="ECO:0000256" key="5">
    <source>
        <dbReference type="ARBA" id="ARBA00022917"/>
    </source>
</evidence>
<evidence type="ECO:0000313" key="11">
    <source>
        <dbReference type="Proteomes" id="UP000887540"/>
    </source>
</evidence>
<reference evidence="12" key="1">
    <citation type="submission" date="2022-11" db="UniProtKB">
        <authorList>
            <consortium name="WormBaseParasite"/>
        </authorList>
    </citation>
    <scope>IDENTIFICATION</scope>
</reference>
<sequence>MGGKKKPQEKCSEASKPANTTHVPAESKPESSQLNAAEGQTPIDPEGTRKANNEQMEKSAELLSKLALESKNLESSSKIEKPIQPKTSEHHEMEEKPRDQVMADRKAKKLAAQARKIEAAAQKKANKNDENQPSKGDKPDEKLKTPKTEETTNQASEIIKTVENKSRTKVMPEESSNKNISNEPINGAAKERGGILKFLQNYEVKENRVVPQDLDEAIQPQLSYLTENGTRALPLALGNLVKQLKKYINQLEPSISLHQAKEELKEWLLNFYKENIESPDQDISQATVKKLSNLSQCNILTYSWDPIVERIILDLVDQNGNIHVYIVDSSQQQGKKLLDSLCARKVPCTYGLMNSLGYFVSKCNTVLLGCSAILSNGHVVANRGSGLVALTAQAQNIPILVAAKTYKFVDKVRTFEKSSTYMSTTMMPEQLETIPDDLITALVTEMRFIPPSSAPAVLKVKQLANE</sequence>
<name>A0A914C7M0_9BILA</name>
<feature type="compositionally biased region" description="Basic and acidic residues" evidence="10">
    <location>
        <begin position="1"/>
        <end position="13"/>
    </location>
</feature>
<dbReference type="SUPFAM" id="SSF100950">
    <property type="entry name" value="NagB/RpiA/CoA transferase-like"/>
    <property type="match status" value="1"/>
</dbReference>
<feature type="compositionally biased region" description="Basic and acidic residues" evidence="10">
    <location>
        <begin position="160"/>
        <end position="176"/>
    </location>
</feature>
<feature type="compositionally biased region" description="Low complexity" evidence="10">
    <location>
        <begin position="61"/>
        <end position="76"/>
    </location>
</feature>
<keyword evidence="5" id="KW-0648">Protein biosynthesis</keyword>
<dbReference type="Proteomes" id="UP000887540">
    <property type="component" value="Unplaced"/>
</dbReference>
<dbReference type="GO" id="GO:0005829">
    <property type="term" value="C:cytosol"/>
    <property type="evidence" value="ECO:0007669"/>
    <property type="project" value="UniProtKB-SubCell"/>
</dbReference>
<evidence type="ECO:0000313" key="12">
    <source>
        <dbReference type="WBParaSite" id="ACRNAN_Path_508.g1929.t1"/>
    </source>
</evidence>
<evidence type="ECO:0000256" key="2">
    <source>
        <dbReference type="ARBA" id="ARBA00007251"/>
    </source>
</evidence>
<feature type="compositionally biased region" description="Low complexity" evidence="10">
    <location>
        <begin position="110"/>
        <end position="123"/>
    </location>
</feature>
<evidence type="ECO:0000256" key="8">
    <source>
        <dbReference type="ARBA" id="ARBA00046432"/>
    </source>
</evidence>
<evidence type="ECO:0000256" key="3">
    <source>
        <dbReference type="ARBA" id="ARBA00022490"/>
    </source>
</evidence>
<dbReference type="GO" id="GO:0003743">
    <property type="term" value="F:translation initiation factor activity"/>
    <property type="evidence" value="ECO:0007669"/>
    <property type="project" value="UniProtKB-KW"/>
</dbReference>
<accession>A0A914C7M0</accession>
<keyword evidence="3" id="KW-0963">Cytoplasm</keyword>